<feature type="binding site" evidence="7">
    <location>
        <position position="185"/>
    </location>
    <ligand>
        <name>FMN</name>
        <dbReference type="ChEBI" id="CHEBI:58210"/>
    </ligand>
</feature>
<dbReference type="PIRSF" id="PIRSF000138">
    <property type="entry name" value="Al-hdrx_acd_dh"/>
    <property type="match status" value="1"/>
</dbReference>
<keyword evidence="2 7" id="KW-0285">Flavoprotein</keyword>
<dbReference type="Pfam" id="PF01070">
    <property type="entry name" value="FMN_dh"/>
    <property type="match status" value="1"/>
</dbReference>
<evidence type="ECO:0000313" key="9">
    <source>
        <dbReference type="EMBL" id="MBJ3774872.1"/>
    </source>
</evidence>
<comment type="cofactor">
    <cofactor evidence="1">
        <name>FMN</name>
        <dbReference type="ChEBI" id="CHEBI:58210"/>
    </cofactor>
</comment>
<evidence type="ECO:0000259" key="8">
    <source>
        <dbReference type="PROSITE" id="PS51349"/>
    </source>
</evidence>
<feature type="binding site" evidence="7">
    <location>
        <position position="159"/>
    </location>
    <ligand>
        <name>glyoxylate</name>
        <dbReference type="ChEBI" id="CHEBI:36655"/>
    </ligand>
</feature>
<name>A0A934IJG2_9HYPH</name>
<dbReference type="RefSeq" id="WP_198880780.1">
    <property type="nucleotide sequence ID" value="NZ_JAEKJA010000003.1"/>
</dbReference>
<dbReference type="InterPro" id="IPR008259">
    <property type="entry name" value="FMN_hydac_DH_AS"/>
</dbReference>
<organism evidence="9 10">
    <name type="scientific">Acuticoccus mangrovi</name>
    <dbReference type="NCBI Taxonomy" id="2796142"/>
    <lineage>
        <taxon>Bacteria</taxon>
        <taxon>Pseudomonadati</taxon>
        <taxon>Pseudomonadota</taxon>
        <taxon>Alphaproteobacteria</taxon>
        <taxon>Hyphomicrobiales</taxon>
        <taxon>Amorphaceae</taxon>
        <taxon>Acuticoccus</taxon>
    </lineage>
</organism>
<dbReference type="InterPro" id="IPR012133">
    <property type="entry name" value="Alpha-hydoxy_acid_DH_FMN"/>
</dbReference>
<evidence type="ECO:0000256" key="2">
    <source>
        <dbReference type="ARBA" id="ARBA00022630"/>
    </source>
</evidence>
<dbReference type="EMBL" id="JAEKJA010000003">
    <property type="protein sequence ID" value="MBJ3774872.1"/>
    <property type="molecule type" value="Genomic_DNA"/>
</dbReference>
<dbReference type="PROSITE" id="PS00557">
    <property type="entry name" value="FMN_HYDROXY_ACID_DH_1"/>
    <property type="match status" value="1"/>
</dbReference>
<proteinExistence type="inferred from homology"/>
<feature type="binding site" evidence="7">
    <location>
        <position position="308"/>
    </location>
    <ligand>
        <name>glyoxylate</name>
        <dbReference type="ChEBI" id="CHEBI:36655"/>
    </ligand>
</feature>
<feature type="domain" description="FMN hydroxy acid dehydrogenase" evidence="8">
    <location>
        <begin position="29"/>
        <end position="412"/>
    </location>
</feature>
<gene>
    <name evidence="9" type="ORF">JCR33_04190</name>
</gene>
<accession>A0A934IJG2</accession>
<dbReference type="PANTHER" id="PTHR10578:SF107">
    <property type="entry name" value="2-HYDROXYACID OXIDASE 1"/>
    <property type="match status" value="1"/>
</dbReference>
<feature type="binding site" evidence="7">
    <location>
        <position position="194"/>
    </location>
    <ligand>
        <name>glyoxylate</name>
        <dbReference type="ChEBI" id="CHEBI:36655"/>
    </ligand>
</feature>
<evidence type="ECO:0000256" key="7">
    <source>
        <dbReference type="PIRSR" id="PIRSR000138-2"/>
    </source>
</evidence>
<feature type="binding site" evidence="7">
    <location>
        <position position="284"/>
    </location>
    <ligand>
        <name>FMN</name>
        <dbReference type="ChEBI" id="CHEBI:58210"/>
    </ligand>
</feature>
<comment type="caution">
    <text evidence="9">The sequence shown here is derived from an EMBL/GenBank/DDBJ whole genome shotgun (WGS) entry which is preliminary data.</text>
</comment>
<comment type="similarity">
    <text evidence="5">Belongs to the FMN-dependent alpha-hydroxy acid dehydrogenase family.</text>
</comment>
<feature type="binding site" evidence="7">
    <location>
        <position position="306"/>
    </location>
    <ligand>
        <name>FMN</name>
        <dbReference type="ChEBI" id="CHEBI:58210"/>
    </ligand>
</feature>
<sequence>MSTEAQAETKETPRLEPRLAKRVVKHVPPRLRPILSLDDFEDAARRYLPHPIFAYVSGSVEMGLSFAANRRDFMEMGLVPRILADCAQRSQKRTLMGVEYDHPFGISPMGLSALSAYDGDVVLGKVAKERKIPGVLSATSLTRLERVASEAGSRWFQAYLPGIDERIEAMVDRVGAAGFDTIVLTVDVPVSGNRENNVRAGFESPLKPSLRLAVQGIVRPHWLIGTFGRTLKNFGMPHFENMDVTRGPAIVSKNVVRSMAGRDGLAWRHAELIRKRWPGKFVLKGVLAAEDARLAREMGCDGIVVSNHGGRQLDSAISPIAALLDIKPVAGDMAVMVESGIRRGGDVLKALALGADFVFVGRPFLFGATIAGEDGVRHAVDILSSEIDRNMTLLGVRTLSELNPDFVRLPPHLCPRG</sequence>
<dbReference type="GO" id="GO:0016491">
    <property type="term" value="F:oxidoreductase activity"/>
    <property type="evidence" value="ECO:0007669"/>
    <property type="project" value="UniProtKB-KW"/>
</dbReference>
<evidence type="ECO:0000256" key="1">
    <source>
        <dbReference type="ARBA" id="ARBA00001917"/>
    </source>
</evidence>
<dbReference type="InterPro" id="IPR000262">
    <property type="entry name" value="FMN-dep_DH"/>
</dbReference>
<dbReference type="PROSITE" id="PS51349">
    <property type="entry name" value="FMN_HYDROXY_ACID_DH_2"/>
    <property type="match status" value="1"/>
</dbReference>
<dbReference type="GO" id="GO:0010181">
    <property type="term" value="F:FMN binding"/>
    <property type="evidence" value="ECO:0007669"/>
    <property type="project" value="InterPro"/>
</dbReference>
<dbReference type="InterPro" id="IPR013785">
    <property type="entry name" value="Aldolase_TIM"/>
</dbReference>
<evidence type="ECO:0000256" key="6">
    <source>
        <dbReference type="PIRSR" id="PIRSR000138-1"/>
    </source>
</evidence>
<evidence type="ECO:0000313" key="10">
    <source>
        <dbReference type="Proteomes" id="UP000609531"/>
    </source>
</evidence>
<dbReference type="Gene3D" id="3.20.20.70">
    <property type="entry name" value="Aldolase class I"/>
    <property type="match status" value="1"/>
</dbReference>
<evidence type="ECO:0000256" key="5">
    <source>
        <dbReference type="ARBA" id="ARBA00024042"/>
    </source>
</evidence>
<feature type="binding site" evidence="7">
    <location>
        <position position="157"/>
    </location>
    <ligand>
        <name>FMN</name>
        <dbReference type="ChEBI" id="CHEBI:58210"/>
    </ligand>
</feature>
<dbReference type="Proteomes" id="UP000609531">
    <property type="component" value="Unassembled WGS sequence"/>
</dbReference>
<dbReference type="SUPFAM" id="SSF51395">
    <property type="entry name" value="FMN-linked oxidoreductases"/>
    <property type="match status" value="1"/>
</dbReference>
<dbReference type="PANTHER" id="PTHR10578">
    <property type="entry name" value="S -2-HYDROXY-ACID OXIDASE-RELATED"/>
    <property type="match status" value="1"/>
</dbReference>
<feature type="binding site" evidence="7">
    <location>
        <begin position="361"/>
        <end position="362"/>
    </location>
    <ligand>
        <name>FMN</name>
        <dbReference type="ChEBI" id="CHEBI:58210"/>
    </ligand>
</feature>
<keyword evidence="10" id="KW-1185">Reference proteome</keyword>
<feature type="binding site" evidence="7">
    <location>
        <position position="137"/>
    </location>
    <ligand>
        <name>FMN</name>
        <dbReference type="ChEBI" id="CHEBI:58210"/>
    </ligand>
</feature>
<dbReference type="AlphaFoldDB" id="A0A934IJG2"/>
<dbReference type="CDD" id="cd02809">
    <property type="entry name" value="alpha_hydroxyacid_oxid_FMN"/>
    <property type="match status" value="1"/>
</dbReference>
<feature type="binding site" evidence="7">
    <location>
        <position position="311"/>
    </location>
    <ligand>
        <name>glyoxylate</name>
        <dbReference type="ChEBI" id="CHEBI:36655"/>
    </ligand>
</feature>
<evidence type="ECO:0000256" key="3">
    <source>
        <dbReference type="ARBA" id="ARBA00022643"/>
    </source>
</evidence>
<feature type="active site" description="Proton acceptor" evidence="6">
    <location>
        <position position="308"/>
    </location>
</feature>
<evidence type="ECO:0000256" key="4">
    <source>
        <dbReference type="ARBA" id="ARBA00023002"/>
    </source>
</evidence>
<keyword evidence="3 7" id="KW-0288">FMN</keyword>
<keyword evidence="4" id="KW-0560">Oxidoreductase</keyword>
<reference evidence="9" key="1">
    <citation type="submission" date="2020-12" db="EMBL/GenBank/DDBJ databases">
        <title>Bacterial taxonomy.</title>
        <authorList>
            <person name="Pan X."/>
        </authorList>
    </citation>
    <scope>NUCLEOTIDE SEQUENCE</scope>
    <source>
        <strain evidence="9">B2012</strain>
    </source>
</reference>
<dbReference type="InterPro" id="IPR037396">
    <property type="entry name" value="FMN_HAD"/>
</dbReference>
<feature type="binding site" evidence="7">
    <location>
        <position position="55"/>
    </location>
    <ligand>
        <name>glyoxylate</name>
        <dbReference type="ChEBI" id="CHEBI:36655"/>
    </ligand>
</feature>
<protein>
    <submittedName>
        <fullName evidence="9">Alpha-hydroxy-acid oxidizing protein</fullName>
    </submittedName>
</protein>
<feature type="binding site" evidence="7">
    <location>
        <begin position="108"/>
        <end position="110"/>
    </location>
    <ligand>
        <name>FMN</name>
        <dbReference type="ChEBI" id="CHEBI:58210"/>
    </ligand>
</feature>